<reference evidence="5" key="1">
    <citation type="submission" date="2020-08" db="EMBL/GenBank/DDBJ databases">
        <title>Genome public.</title>
        <authorList>
            <person name="Liu C."/>
            <person name="Sun Q."/>
        </authorList>
    </citation>
    <scope>NUCLEOTIDE SEQUENCE</scope>
    <source>
        <strain evidence="5">NSJ-12</strain>
    </source>
</reference>
<dbReference type="GO" id="GO:0016887">
    <property type="term" value="F:ATP hydrolysis activity"/>
    <property type="evidence" value="ECO:0007669"/>
    <property type="project" value="InterPro"/>
</dbReference>
<accession>A0A926I9R5</accession>
<dbReference type="FunFam" id="3.40.50.300:FF:000905">
    <property type="entry name" value="Heme ABC transporter ATP-binding protein"/>
    <property type="match status" value="1"/>
</dbReference>
<dbReference type="PANTHER" id="PTHR42855">
    <property type="entry name" value="ABC TRANSPORTER ATP-BINDING SUBUNIT"/>
    <property type="match status" value="1"/>
</dbReference>
<dbReference type="FunFam" id="3.40.50.300:FF:000011">
    <property type="entry name" value="Putative ABC transporter ATP-binding component"/>
    <property type="match status" value="1"/>
</dbReference>
<evidence type="ECO:0000259" key="4">
    <source>
        <dbReference type="PROSITE" id="PS50893"/>
    </source>
</evidence>
<dbReference type="CDD" id="cd03221">
    <property type="entry name" value="ABCF_EF-3"/>
    <property type="match status" value="2"/>
</dbReference>
<keyword evidence="3" id="KW-0175">Coiled coil</keyword>
<dbReference type="Pfam" id="PF00005">
    <property type="entry name" value="ABC_tran"/>
    <property type="match status" value="2"/>
</dbReference>
<gene>
    <name evidence="5" type="ORF">H8718_11110</name>
</gene>
<dbReference type="InterPro" id="IPR032781">
    <property type="entry name" value="ABC_tran_Xtn"/>
</dbReference>
<dbReference type="EMBL" id="JACRSY010000016">
    <property type="protein sequence ID" value="MBC8580070.1"/>
    <property type="molecule type" value="Genomic_DNA"/>
</dbReference>
<keyword evidence="1" id="KW-0547">Nucleotide-binding</keyword>
<organism evidence="5 6">
    <name type="scientific">Zhenhengia yiwuensis</name>
    <dbReference type="NCBI Taxonomy" id="2763666"/>
    <lineage>
        <taxon>Bacteria</taxon>
        <taxon>Bacillati</taxon>
        <taxon>Bacillota</taxon>
        <taxon>Clostridia</taxon>
        <taxon>Lachnospirales</taxon>
        <taxon>Lachnospiraceae</taxon>
        <taxon>Zhenhengia</taxon>
    </lineage>
</organism>
<dbReference type="AlphaFoldDB" id="A0A926I9R5"/>
<dbReference type="InterPro" id="IPR003439">
    <property type="entry name" value="ABC_transporter-like_ATP-bd"/>
</dbReference>
<evidence type="ECO:0000313" key="5">
    <source>
        <dbReference type="EMBL" id="MBC8580070.1"/>
    </source>
</evidence>
<dbReference type="GO" id="GO:0005524">
    <property type="term" value="F:ATP binding"/>
    <property type="evidence" value="ECO:0007669"/>
    <property type="project" value="UniProtKB-KW"/>
</dbReference>
<dbReference type="SUPFAM" id="SSF52540">
    <property type="entry name" value="P-loop containing nucleoside triphosphate hydrolases"/>
    <property type="match status" value="2"/>
</dbReference>
<dbReference type="Proteomes" id="UP000655830">
    <property type="component" value="Unassembled WGS sequence"/>
</dbReference>
<feature type="coiled-coil region" evidence="3">
    <location>
        <begin position="248"/>
        <end position="282"/>
    </location>
</feature>
<comment type="caution">
    <text evidence="5">The sequence shown here is derived from an EMBL/GenBank/DDBJ whole genome shotgun (WGS) entry which is preliminary data.</text>
</comment>
<evidence type="ECO:0000256" key="1">
    <source>
        <dbReference type="ARBA" id="ARBA00022741"/>
    </source>
</evidence>
<dbReference type="RefSeq" id="WP_249332953.1">
    <property type="nucleotide sequence ID" value="NZ_JACRSY010000016.1"/>
</dbReference>
<evidence type="ECO:0000256" key="2">
    <source>
        <dbReference type="ARBA" id="ARBA00022840"/>
    </source>
</evidence>
<dbReference type="InterPro" id="IPR051309">
    <property type="entry name" value="ABCF_ATPase"/>
</dbReference>
<proteinExistence type="predicted"/>
<feature type="domain" description="ABC transporter" evidence="4">
    <location>
        <begin position="4"/>
        <end position="266"/>
    </location>
</feature>
<evidence type="ECO:0000256" key="3">
    <source>
        <dbReference type="SAM" id="Coils"/>
    </source>
</evidence>
<dbReference type="Pfam" id="PF12848">
    <property type="entry name" value="ABC_tran_Xtn"/>
    <property type="match status" value="1"/>
</dbReference>
<dbReference type="PROSITE" id="PS50893">
    <property type="entry name" value="ABC_TRANSPORTER_2"/>
    <property type="match status" value="2"/>
</dbReference>
<evidence type="ECO:0000313" key="6">
    <source>
        <dbReference type="Proteomes" id="UP000655830"/>
    </source>
</evidence>
<dbReference type="SMART" id="SM00382">
    <property type="entry name" value="AAA"/>
    <property type="match status" value="2"/>
</dbReference>
<keyword evidence="2 5" id="KW-0067">ATP-binding</keyword>
<dbReference type="InterPro" id="IPR027417">
    <property type="entry name" value="P-loop_NTPase"/>
</dbReference>
<protein>
    <submittedName>
        <fullName evidence="5">ABC-F family ATP-binding cassette domain-containing protein</fullName>
    </submittedName>
</protein>
<keyword evidence="6" id="KW-1185">Reference proteome</keyword>
<dbReference type="InterPro" id="IPR003593">
    <property type="entry name" value="AAA+_ATPase"/>
</dbReference>
<feature type="domain" description="ABC transporter" evidence="4">
    <location>
        <begin position="315"/>
        <end position="518"/>
    </location>
</feature>
<sequence length="518" mass="58956">MSVLTVKNVTHGFGSRSILENVSFRLLKGEHVALVGANGEGKSTFLNIITSKLMPDEGTVEWSNRVTVGYLDQHSALTPGTTIRDNLRLAFDNLFTLEQEMLGHYEKMSDCSDEEMTKLMEDAAEIQNILDTSGFYIIDSKIDEVASGLGLGEIGLDKKVDELSGGQRTKVLLTKLLLQNPTILILDEPTNYLDVNHIEWLKRYLQNYDNAFILVSHDIPFLNDVCNLIYHVEDCELTRYVGNYDEFLRLYELKKRQQEKAYERQQKEIDKLEDFIARNKARVATTGMAKSRMKQLDKMEMIEKPKEKIKPTFNFKFSKAPSRFLIEARDLVIGYDEPLTKPLNFNIERGKKIAICGVNGLGKSTLLKTLLGILKPISGEVEFGENVEYGYFAQEDSRDNNNTALDELWNEYPSLTNHEARSELAKCGLTTDHITSPMKVLSGGENAKVRLCKILLQELNLLVLDEPTNHLDVDAKDELEKALKEFKGTVVLVCHEPYFYESFVTDVWNVEDWTTKII</sequence>
<name>A0A926I9R5_9FIRM</name>
<dbReference type="PANTHER" id="PTHR42855:SF2">
    <property type="entry name" value="DRUG RESISTANCE ABC TRANSPORTER,ATP-BINDING PROTEIN"/>
    <property type="match status" value="1"/>
</dbReference>
<dbReference type="Gene3D" id="3.40.50.300">
    <property type="entry name" value="P-loop containing nucleotide triphosphate hydrolases"/>
    <property type="match status" value="2"/>
</dbReference>